<dbReference type="Proteomes" id="UP000261208">
    <property type="component" value="Unassembled WGS sequence"/>
</dbReference>
<dbReference type="SUPFAM" id="SSF88946">
    <property type="entry name" value="Sigma2 domain of RNA polymerase sigma factors"/>
    <property type="match status" value="1"/>
</dbReference>
<dbReference type="Proteomes" id="UP000285642">
    <property type="component" value="Unassembled WGS sequence"/>
</dbReference>
<evidence type="ECO:0000313" key="17">
    <source>
        <dbReference type="Proteomes" id="UP000261208"/>
    </source>
</evidence>
<dbReference type="EMBL" id="QSFS01000007">
    <property type="protein sequence ID" value="RHA70522.1"/>
    <property type="molecule type" value="Genomic_DNA"/>
</dbReference>
<organism evidence="8 17">
    <name type="scientific">Dorea formicigenerans</name>
    <dbReference type="NCBI Taxonomy" id="39486"/>
    <lineage>
        <taxon>Bacteria</taxon>
        <taxon>Bacillati</taxon>
        <taxon>Bacillota</taxon>
        <taxon>Clostridia</taxon>
        <taxon>Lachnospirales</taxon>
        <taxon>Lachnospiraceae</taxon>
        <taxon>Dorea</taxon>
    </lineage>
</organism>
<dbReference type="EMBL" id="QRUK01000014">
    <property type="protein sequence ID" value="RGR58632.1"/>
    <property type="molecule type" value="Genomic_DNA"/>
</dbReference>
<evidence type="ECO:0000313" key="10">
    <source>
        <dbReference type="EMBL" id="RGT09068.1"/>
    </source>
</evidence>
<evidence type="ECO:0000256" key="3">
    <source>
        <dbReference type="ARBA" id="ARBA00023082"/>
    </source>
</evidence>
<dbReference type="EMBL" id="QRHN01000009">
    <property type="protein sequence ID" value="RHF78786.1"/>
    <property type="molecule type" value="Genomic_DNA"/>
</dbReference>
<dbReference type="SUPFAM" id="SSF88659">
    <property type="entry name" value="Sigma3 and sigma4 domains of RNA polymerase sigma factors"/>
    <property type="match status" value="1"/>
</dbReference>
<dbReference type="Proteomes" id="UP000283652">
    <property type="component" value="Unassembled WGS sequence"/>
</dbReference>
<keyword evidence="3" id="KW-0731">Sigma factor</keyword>
<evidence type="ECO:0000313" key="7">
    <source>
        <dbReference type="EMBL" id="RGI82308.1"/>
    </source>
</evidence>
<dbReference type="EMBL" id="QRWH01000006">
    <property type="protein sequence ID" value="RGT09068.1"/>
    <property type="molecule type" value="Genomic_DNA"/>
</dbReference>
<comment type="similarity">
    <text evidence="1">Belongs to the sigma-70 factor family. ECF subfamily.</text>
</comment>
<dbReference type="Proteomes" id="UP000285652">
    <property type="component" value="Unassembled WGS sequence"/>
</dbReference>
<dbReference type="PANTHER" id="PTHR43133">
    <property type="entry name" value="RNA POLYMERASE ECF-TYPE SIGMA FACTO"/>
    <property type="match status" value="1"/>
</dbReference>
<evidence type="ECO:0000313" key="23">
    <source>
        <dbReference type="Proteomes" id="UP000285652"/>
    </source>
</evidence>
<evidence type="ECO:0000313" key="20">
    <source>
        <dbReference type="Proteomes" id="UP000284742"/>
    </source>
</evidence>
<dbReference type="PANTHER" id="PTHR43133:SF51">
    <property type="entry name" value="RNA POLYMERASE SIGMA FACTOR"/>
    <property type="match status" value="1"/>
</dbReference>
<dbReference type="Proteomes" id="UP000284742">
    <property type="component" value="Unassembled WGS sequence"/>
</dbReference>
<sequence length="168" mass="19298">MKCDAKAFSKLYEQVYQDLYRYALCLMRDPHEAEDAVSAAVLSAYEHIHKLRKEEAFKSWIFTILSNVCKKRLKQVAKEGIQQTEDFFQEGQVEGIHEEDVGLAMDVRNAFFILSEEEQMIVGLSVFGGYNSTEIGKILSLKPGTVRVKRSRALEKMQCVLDGRTFYE</sequence>
<evidence type="ECO:0000313" key="15">
    <source>
        <dbReference type="EMBL" id="RHN18171.1"/>
    </source>
</evidence>
<dbReference type="InterPro" id="IPR007627">
    <property type="entry name" value="RNA_pol_sigma70_r2"/>
</dbReference>
<dbReference type="Proteomes" id="UP000285666">
    <property type="component" value="Unassembled WGS sequence"/>
</dbReference>
<evidence type="ECO:0000313" key="13">
    <source>
        <dbReference type="EMBL" id="RHC08179.1"/>
    </source>
</evidence>
<dbReference type="GO" id="GO:0003677">
    <property type="term" value="F:DNA binding"/>
    <property type="evidence" value="ECO:0007669"/>
    <property type="project" value="InterPro"/>
</dbReference>
<evidence type="ECO:0000313" key="21">
    <source>
        <dbReference type="Proteomes" id="UP000284883"/>
    </source>
</evidence>
<dbReference type="InterPro" id="IPR036388">
    <property type="entry name" value="WH-like_DNA-bd_sf"/>
</dbReference>
<dbReference type="GO" id="GO:0016987">
    <property type="term" value="F:sigma factor activity"/>
    <property type="evidence" value="ECO:0007669"/>
    <property type="project" value="UniProtKB-KW"/>
</dbReference>
<proteinExistence type="inferred from homology"/>
<evidence type="ECO:0000313" key="19">
    <source>
        <dbReference type="Proteomes" id="UP000283652"/>
    </source>
</evidence>
<dbReference type="Pfam" id="PF04542">
    <property type="entry name" value="Sigma70_r2"/>
    <property type="match status" value="1"/>
</dbReference>
<dbReference type="InterPro" id="IPR039425">
    <property type="entry name" value="RNA_pol_sigma-70-like"/>
</dbReference>
<dbReference type="InterPro" id="IPR013249">
    <property type="entry name" value="RNA_pol_sigma70_r4_t2"/>
</dbReference>
<dbReference type="RefSeq" id="WP_117495532.1">
    <property type="nucleotide sequence ID" value="NZ_AP031430.1"/>
</dbReference>
<evidence type="ECO:0000313" key="12">
    <source>
        <dbReference type="EMBL" id="RHB36216.1"/>
    </source>
</evidence>
<dbReference type="EMBL" id="QSOI01000015">
    <property type="protein sequence ID" value="RGI82308.1"/>
    <property type="molecule type" value="Genomic_DNA"/>
</dbReference>
<feature type="domain" description="RNA polymerase sigma-70 region 2" evidence="5">
    <location>
        <begin position="11"/>
        <end position="75"/>
    </location>
</feature>
<evidence type="ECO:0000313" key="22">
    <source>
        <dbReference type="Proteomes" id="UP000285642"/>
    </source>
</evidence>
<evidence type="ECO:0000256" key="1">
    <source>
        <dbReference type="ARBA" id="ARBA00010641"/>
    </source>
</evidence>
<dbReference type="InterPro" id="IPR014284">
    <property type="entry name" value="RNA_pol_sigma-70_dom"/>
</dbReference>
<evidence type="ECO:0000256" key="4">
    <source>
        <dbReference type="ARBA" id="ARBA00023163"/>
    </source>
</evidence>
<gene>
    <name evidence="14" type="ORF">DW658_08030</name>
    <name evidence="13" type="ORF">DW860_07740</name>
    <name evidence="12" type="ORF">DW885_12920</name>
    <name evidence="11" type="ORF">DW924_08160</name>
    <name evidence="10" type="ORF">DWX53_08625</name>
    <name evidence="9" type="ORF">DWY33_08735</name>
    <name evidence="15" type="ORF">DWZ24_02820</name>
    <name evidence="8" type="ORF">DXD10_06255</name>
    <name evidence="7" type="ORF">DXD84_11495</name>
</gene>
<dbReference type="EMBL" id="QRQQ01000002">
    <property type="protein sequence ID" value="RHN18171.1"/>
    <property type="molecule type" value="Genomic_DNA"/>
</dbReference>
<feature type="domain" description="RNA polymerase sigma factor 70 region 4 type 2" evidence="6">
    <location>
        <begin position="114"/>
        <end position="157"/>
    </location>
</feature>
<dbReference type="Proteomes" id="UP000284883">
    <property type="component" value="Unassembled WGS sequence"/>
</dbReference>
<reference evidence="16 17" key="1">
    <citation type="submission" date="2018-08" db="EMBL/GenBank/DDBJ databases">
        <title>A genome reference for cultivated species of the human gut microbiota.</title>
        <authorList>
            <person name="Zou Y."/>
            <person name="Xue W."/>
            <person name="Luo G."/>
        </authorList>
    </citation>
    <scope>NUCLEOTIDE SEQUENCE [LARGE SCALE GENOMIC DNA]</scope>
    <source>
        <strain evidence="10 18">AF19-4AC</strain>
        <strain evidence="9 19">AF25-11</strain>
        <strain evidence="15 23">AF31-13BH</strain>
        <strain evidence="14 24">AM23-7AC</strain>
        <strain evidence="13 20">AM37-5</strain>
        <strain evidence="12 21">AM40-15AC</strain>
        <strain evidence="11 22">AM42-8</strain>
        <strain evidence="8 17">TF11-11</strain>
        <strain evidence="7 16">TM09-19AC</strain>
    </source>
</reference>
<keyword evidence="4" id="KW-0804">Transcription</keyword>
<dbReference type="EMBL" id="QSGQ01000010">
    <property type="protein sequence ID" value="RHB36216.1"/>
    <property type="molecule type" value="Genomic_DNA"/>
</dbReference>
<dbReference type="Proteomes" id="UP000283630">
    <property type="component" value="Unassembled WGS sequence"/>
</dbReference>
<evidence type="ECO:0000259" key="5">
    <source>
        <dbReference type="Pfam" id="PF04542"/>
    </source>
</evidence>
<dbReference type="GO" id="GO:0006352">
    <property type="term" value="P:DNA-templated transcription initiation"/>
    <property type="evidence" value="ECO:0007669"/>
    <property type="project" value="InterPro"/>
</dbReference>
<dbReference type="NCBIfam" id="TIGR02937">
    <property type="entry name" value="sigma70-ECF"/>
    <property type="match status" value="1"/>
</dbReference>
<protein>
    <submittedName>
        <fullName evidence="8">RNA polymerase sigma factor</fullName>
    </submittedName>
</protein>
<evidence type="ECO:0000313" key="9">
    <source>
        <dbReference type="EMBL" id="RGR58632.1"/>
    </source>
</evidence>
<evidence type="ECO:0000313" key="14">
    <source>
        <dbReference type="EMBL" id="RHF78786.1"/>
    </source>
</evidence>
<dbReference type="Gene3D" id="1.10.1740.10">
    <property type="match status" value="1"/>
</dbReference>
<evidence type="ECO:0000256" key="2">
    <source>
        <dbReference type="ARBA" id="ARBA00023015"/>
    </source>
</evidence>
<evidence type="ECO:0000313" key="24">
    <source>
        <dbReference type="Proteomes" id="UP000285666"/>
    </source>
</evidence>
<dbReference type="Proteomes" id="UP000260664">
    <property type="component" value="Unassembled WGS sequence"/>
</dbReference>
<dbReference type="InterPro" id="IPR013324">
    <property type="entry name" value="RNA_pol_sigma_r3/r4-like"/>
</dbReference>
<name>A0A3E4MGX5_9FIRM</name>
<evidence type="ECO:0000313" key="18">
    <source>
        <dbReference type="Proteomes" id="UP000283630"/>
    </source>
</evidence>
<accession>A0A3E4MGX5</accession>
<dbReference type="CDD" id="cd06171">
    <property type="entry name" value="Sigma70_r4"/>
    <property type="match status" value="1"/>
</dbReference>
<dbReference type="InterPro" id="IPR013325">
    <property type="entry name" value="RNA_pol_sigma_r2"/>
</dbReference>
<comment type="caution">
    <text evidence="8">The sequence shown here is derived from an EMBL/GenBank/DDBJ whole genome shotgun (WGS) entry which is preliminary data.</text>
</comment>
<evidence type="ECO:0000313" key="8">
    <source>
        <dbReference type="EMBL" id="RGK48907.1"/>
    </source>
</evidence>
<dbReference type="AlphaFoldDB" id="A0A3E4MGX5"/>
<dbReference type="EMBL" id="QSQQ01000006">
    <property type="protein sequence ID" value="RGK48907.1"/>
    <property type="molecule type" value="Genomic_DNA"/>
</dbReference>
<dbReference type="Gene3D" id="1.10.10.10">
    <property type="entry name" value="Winged helix-like DNA-binding domain superfamily/Winged helix DNA-binding domain"/>
    <property type="match status" value="1"/>
</dbReference>
<dbReference type="Pfam" id="PF08281">
    <property type="entry name" value="Sigma70_r4_2"/>
    <property type="match status" value="1"/>
</dbReference>
<dbReference type="EMBL" id="QSHK01000004">
    <property type="protein sequence ID" value="RHC08179.1"/>
    <property type="molecule type" value="Genomic_DNA"/>
</dbReference>
<evidence type="ECO:0000313" key="16">
    <source>
        <dbReference type="Proteomes" id="UP000260664"/>
    </source>
</evidence>
<evidence type="ECO:0000313" key="11">
    <source>
        <dbReference type="EMBL" id="RHA70522.1"/>
    </source>
</evidence>
<keyword evidence="2" id="KW-0805">Transcription regulation</keyword>
<evidence type="ECO:0000259" key="6">
    <source>
        <dbReference type="Pfam" id="PF08281"/>
    </source>
</evidence>